<dbReference type="Proteomes" id="UP000430843">
    <property type="component" value="Unassembled WGS sequence"/>
</dbReference>
<accession>A0A7X6J9J8</accession>
<organism evidence="2 4">
    <name type="scientific">Brucella tritici</name>
    <dbReference type="NCBI Taxonomy" id="94626"/>
    <lineage>
        <taxon>Bacteria</taxon>
        <taxon>Pseudomonadati</taxon>
        <taxon>Pseudomonadota</taxon>
        <taxon>Alphaproteobacteria</taxon>
        <taxon>Hyphomicrobiales</taxon>
        <taxon>Brucellaceae</taxon>
        <taxon>Brucella/Ochrobactrum group</taxon>
        <taxon>Brucella</taxon>
    </lineage>
</organism>
<name>A0A7X6J9J8_9HYPH</name>
<dbReference type="Proteomes" id="UP000558475">
    <property type="component" value="Unassembled WGS sequence"/>
</dbReference>
<evidence type="ECO:0000313" key="1">
    <source>
        <dbReference type="EMBL" id="KAB2663157.1"/>
    </source>
</evidence>
<reference evidence="2 4" key="2">
    <citation type="submission" date="2020-04" db="EMBL/GenBank/DDBJ databases">
        <title>Whole genome sequencing of clinical and environmental type strains of Ochrobactrum.</title>
        <authorList>
            <person name="Dharne M."/>
        </authorList>
    </citation>
    <scope>NUCLEOTIDE SEQUENCE [LARGE SCALE GENOMIC DNA]</scope>
    <source>
        <strain evidence="2 4">DSM 13340</strain>
    </source>
</reference>
<dbReference type="AlphaFoldDB" id="A0A7X6J9J8"/>
<protein>
    <submittedName>
        <fullName evidence="2">Uncharacterized protein</fullName>
    </submittedName>
</protein>
<comment type="caution">
    <text evidence="2">The sequence shown here is derived from an EMBL/GenBank/DDBJ whole genome shotgun (WGS) entry which is preliminary data.</text>
</comment>
<proteinExistence type="predicted"/>
<dbReference type="EMBL" id="WBWA01000024">
    <property type="protein sequence ID" value="KAB2663157.1"/>
    <property type="molecule type" value="Genomic_DNA"/>
</dbReference>
<evidence type="ECO:0000313" key="4">
    <source>
        <dbReference type="Proteomes" id="UP000558475"/>
    </source>
</evidence>
<evidence type="ECO:0000313" key="3">
    <source>
        <dbReference type="Proteomes" id="UP000430843"/>
    </source>
</evidence>
<sequence>MFGLLKALIEFCHSILKIFMERSERAAHSIEKEEESRRSKEQEALQWLNHHLPELENAARDAYSFILKKSSMQVPLEYPAATYPFVEKLSTFPSDDRNAIKVRFQRLRGQESKRAWAKCKSYVELWEKCMSQFCNKAPDFPYDIERFNKAFEVFKTVTGAK</sequence>
<keyword evidence="3" id="KW-1185">Reference proteome</keyword>
<evidence type="ECO:0000313" key="2">
    <source>
        <dbReference type="EMBL" id="NKW08987.1"/>
    </source>
</evidence>
<dbReference type="RefSeq" id="WP_151678564.1">
    <property type="nucleotide sequence ID" value="NZ_WBWA01000024.1"/>
</dbReference>
<reference evidence="1 3" key="1">
    <citation type="submission" date="2019-09" db="EMBL/GenBank/DDBJ databases">
        <title>Taxonomic organization of the family Brucellaceae based on a phylogenomic approach.</title>
        <authorList>
            <person name="Leclercq S."/>
            <person name="Cloeckaert A."/>
            <person name="Zygmunt M.S."/>
        </authorList>
    </citation>
    <scope>NUCLEOTIDE SEQUENCE [LARGE SCALE GENOMIC DNA]</scope>
    <source>
        <strain evidence="1 3">LMG 18957</strain>
    </source>
</reference>
<dbReference type="EMBL" id="JAAXZB010000001">
    <property type="protein sequence ID" value="NKW08987.1"/>
    <property type="molecule type" value="Genomic_DNA"/>
</dbReference>
<gene>
    <name evidence="1" type="ORF">F9K91_19955</name>
    <name evidence="2" type="ORF">HGG76_00790</name>
</gene>